<dbReference type="EMBL" id="CP050692">
    <property type="protein sequence ID" value="QIT45380.1"/>
    <property type="molecule type" value="Genomic_DNA"/>
</dbReference>
<sequence>MTAPAPPVPYIAAWSAEQTTQRRIMCRTDGIAYVDEQPDDRDQHGVLWNGRTRARGMGRPRFGEVHPGRQREAMAHLLCQVCGAPADRDDRGTLWLLEDSRADWSGWPDALMTTHPPVCLPCARQAGALCPHLRGRCVAVRVRESDPCAVFGRLWAPTALGTPQRLDKGVVPYGTPAARWVTAGQLIRSLHGCTFVDLDDAR</sequence>
<organism evidence="2 4">
    <name type="scientific">Streptomyces antibioticus</name>
    <dbReference type="NCBI Taxonomy" id="1890"/>
    <lineage>
        <taxon>Bacteria</taxon>
        <taxon>Bacillati</taxon>
        <taxon>Actinomycetota</taxon>
        <taxon>Actinomycetes</taxon>
        <taxon>Kitasatosporales</taxon>
        <taxon>Streptomycetaceae</taxon>
        <taxon>Streptomyces</taxon>
    </lineage>
</organism>
<evidence type="ECO:0000313" key="1">
    <source>
        <dbReference type="EMBL" id="OOQ49966.1"/>
    </source>
</evidence>
<proteinExistence type="predicted"/>
<evidence type="ECO:0000313" key="4">
    <source>
        <dbReference type="Proteomes" id="UP000502504"/>
    </source>
</evidence>
<gene>
    <name evidence="1" type="ORF">AFM16_18740</name>
    <name evidence="2" type="ORF">HCX60_19020</name>
</gene>
<dbReference type="AlphaFoldDB" id="A0AAE7CL98"/>
<name>A0AAE7CL98_STRAT</name>
<reference evidence="2 4" key="2">
    <citation type="submission" date="2020-03" db="EMBL/GenBank/DDBJ databases">
        <title>Is there a link between lipid content and antibiotic production in Streptomyces?</title>
        <authorList>
            <person name="David M."/>
            <person name="Lejeune C."/>
            <person name="Abreu S."/>
            <person name="Thibessard A."/>
            <person name="Leblond P."/>
            <person name="Chaminade P."/>
            <person name="Virolle M.-J."/>
        </authorList>
    </citation>
    <scope>NUCLEOTIDE SEQUENCE [LARGE SCALE GENOMIC DNA]</scope>
    <source>
        <strain evidence="2 4">DSM 41481</strain>
    </source>
</reference>
<evidence type="ECO:0000313" key="2">
    <source>
        <dbReference type="EMBL" id="QIT45380.1"/>
    </source>
</evidence>
<reference evidence="1 3" key="1">
    <citation type="submission" date="2015-07" db="EMBL/GenBank/DDBJ databases">
        <title>Draft Genome Sequence of Streptomyces antibioticus, IMRU 3720 reveals insights in the evolution of actinomycin biosynthetic gene clusters in Streptomyces.</title>
        <authorList>
            <person name="Crnovcic I."/>
            <person name="Ruckert C."/>
            <person name="Kalinowksi J."/>
            <person name="Keller U."/>
        </authorList>
    </citation>
    <scope>NUCLEOTIDE SEQUENCE [LARGE SCALE GENOMIC DNA]</scope>
    <source>
        <strain evidence="1 3">DSM 41481</strain>
    </source>
</reference>
<dbReference type="RefSeq" id="WP_078634027.1">
    <property type="nucleotide sequence ID" value="NZ_CM007717.1"/>
</dbReference>
<dbReference type="Proteomes" id="UP000502504">
    <property type="component" value="Chromosome"/>
</dbReference>
<evidence type="ECO:0000313" key="3">
    <source>
        <dbReference type="Proteomes" id="UP000190306"/>
    </source>
</evidence>
<dbReference type="EMBL" id="LHQL01000010">
    <property type="protein sequence ID" value="OOQ49966.1"/>
    <property type="molecule type" value="Genomic_DNA"/>
</dbReference>
<protein>
    <submittedName>
        <fullName evidence="2">Uncharacterized protein</fullName>
    </submittedName>
</protein>
<accession>A0AAE7CL98</accession>
<dbReference type="Proteomes" id="UP000190306">
    <property type="component" value="Chromosome"/>
</dbReference>
<keyword evidence="3" id="KW-1185">Reference proteome</keyword>